<dbReference type="PANTHER" id="PTHR43708:SF8">
    <property type="entry name" value="OXIDOREDUCTASE"/>
    <property type="match status" value="1"/>
</dbReference>
<evidence type="ECO:0000313" key="3">
    <source>
        <dbReference type="EMBL" id="SET17951.1"/>
    </source>
</evidence>
<feature type="domain" description="GFO/IDH/MocA-like oxidoreductase" evidence="2">
    <location>
        <begin position="132"/>
        <end position="259"/>
    </location>
</feature>
<dbReference type="Pfam" id="PF22725">
    <property type="entry name" value="GFO_IDH_MocA_C3"/>
    <property type="match status" value="1"/>
</dbReference>
<dbReference type="EMBL" id="FOHE01000006">
    <property type="protein sequence ID" value="SET17951.1"/>
    <property type="molecule type" value="Genomic_DNA"/>
</dbReference>
<dbReference type="SUPFAM" id="SSF55347">
    <property type="entry name" value="Glyceraldehyde-3-phosphate dehydrogenase-like, C-terminal domain"/>
    <property type="match status" value="1"/>
</dbReference>
<evidence type="ECO:0000259" key="1">
    <source>
        <dbReference type="Pfam" id="PF01408"/>
    </source>
</evidence>
<dbReference type="Gene3D" id="3.40.50.720">
    <property type="entry name" value="NAD(P)-binding Rossmann-like Domain"/>
    <property type="match status" value="1"/>
</dbReference>
<dbReference type="InterPro" id="IPR051317">
    <property type="entry name" value="Gfo/Idh/MocA_oxidoreduct"/>
</dbReference>
<reference evidence="3 4" key="1">
    <citation type="submission" date="2016-10" db="EMBL/GenBank/DDBJ databases">
        <authorList>
            <person name="de Groot N.N."/>
        </authorList>
    </citation>
    <scope>NUCLEOTIDE SEQUENCE [LARGE SCALE GENOMIC DNA]</scope>
    <source>
        <strain evidence="3 4">IBRC-M 10780</strain>
    </source>
</reference>
<dbReference type="PANTHER" id="PTHR43708">
    <property type="entry name" value="CONSERVED EXPRESSED OXIDOREDUCTASE (EUROFUNG)"/>
    <property type="match status" value="1"/>
</dbReference>
<dbReference type="Pfam" id="PF01408">
    <property type="entry name" value="GFO_IDH_MocA"/>
    <property type="match status" value="1"/>
</dbReference>
<dbReference type="Gene3D" id="3.30.360.10">
    <property type="entry name" value="Dihydrodipicolinate Reductase, domain 2"/>
    <property type="match status" value="1"/>
</dbReference>
<dbReference type="RefSeq" id="WP_244513448.1">
    <property type="nucleotide sequence ID" value="NZ_FOHE01000006.1"/>
</dbReference>
<dbReference type="STRING" id="930131.SAMN05216389_106190"/>
<proteinExistence type="predicted"/>
<accession>A0A1I0CEX9</accession>
<evidence type="ECO:0000259" key="2">
    <source>
        <dbReference type="Pfam" id="PF22725"/>
    </source>
</evidence>
<dbReference type="AlphaFoldDB" id="A0A1I0CEX9"/>
<feature type="domain" description="Gfo/Idh/MocA-like oxidoreductase N-terminal" evidence="1">
    <location>
        <begin position="2"/>
        <end position="122"/>
    </location>
</feature>
<protein>
    <submittedName>
        <fullName evidence="3">Predicted dehydrogenase</fullName>
    </submittedName>
</protein>
<keyword evidence="4" id="KW-1185">Reference proteome</keyword>
<gene>
    <name evidence="3" type="ORF">SAMN05216389_106190</name>
</gene>
<dbReference type="GO" id="GO:0000166">
    <property type="term" value="F:nucleotide binding"/>
    <property type="evidence" value="ECO:0007669"/>
    <property type="project" value="InterPro"/>
</dbReference>
<dbReference type="InterPro" id="IPR000683">
    <property type="entry name" value="Gfo/Idh/MocA-like_OxRdtase_N"/>
</dbReference>
<sequence length="341" mass="38627">MIKVGIIGGGFGLKVQAPIIDSHPDMTVTAVSTVNRHQLPEEMDCLKHTPIHYKNWQEMVTREKVELLFVSSMPIHHFKMVKYAIENGVKHIVCEKPFTTTSDESRELLHLAETYDAKVFLDFEWRYVPGRQKMKKLLLDQYVGDILHMEYHVSNAQYQKMLSNQRGWLGEKEKFGGMLGALGSHMIDCLRWLSGEVKVVNGMVHTHVPEGAGEVRDADDSFFIHGVTIDNATFSLQLVTGVNHGFGSSLKVFGTQGTVALINDKQLAAGKANEKMMESIEEYEKEIPSHLSERTKSYFPAFYTYVTRLYDYLVNGNEDPDLATIEDGHRSQEIIDTILES</sequence>
<dbReference type="Proteomes" id="UP000198618">
    <property type="component" value="Unassembled WGS sequence"/>
</dbReference>
<name>A0A1I0CEX9_9BACI</name>
<dbReference type="InterPro" id="IPR036291">
    <property type="entry name" value="NAD(P)-bd_dom_sf"/>
</dbReference>
<evidence type="ECO:0000313" key="4">
    <source>
        <dbReference type="Proteomes" id="UP000198618"/>
    </source>
</evidence>
<organism evidence="3 4">
    <name type="scientific">Oceanobacillus limi</name>
    <dbReference type="NCBI Taxonomy" id="930131"/>
    <lineage>
        <taxon>Bacteria</taxon>
        <taxon>Bacillati</taxon>
        <taxon>Bacillota</taxon>
        <taxon>Bacilli</taxon>
        <taxon>Bacillales</taxon>
        <taxon>Bacillaceae</taxon>
        <taxon>Oceanobacillus</taxon>
    </lineage>
</organism>
<dbReference type="SUPFAM" id="SSF51735">
    <property type="entry name" value="NAD(P)-binding Rossmann-fold domains"/>
    <property type="match status" value="1"/>
</dbReference>
<dbReference type="InterPro" id="IPR055170">
    <property type="entry name" value="GFO_IDH_MocA-like_dom"/>
</dbReference>